<feature type="region of interest" description="Disordered" evidence="1">
    <location>
        <begin position="80"/>
        <end position="142"/>
    </location>
</feature>
<protein>
    <recommendedName>
        <fullName evidence="2">AMP-binding enzyme C-terminal domain-containing protein</fullName>
    </recommendedName>
</protein>
<accession>A0ABW0UZQ3</accession>
<reference evidence="4" key="1">
    <citation type="journal article" date="2019" name="Int. J. Syst. Evol. Microbiol.">
        <title>The Global Catalogue of Microorganisms (GCM) 10K type strain sequencing project: providing services to taxonomists for standard genome sequencing and annotation.</title>
        <authorList>
            <consortium name="The Broad Institute Genomics Platform"/>
            <consortium name="The Broad Institute Genome Sequencing Center for Infectious Disease"/>
            <person name="Wu L."/>
            <person name="Ma J."/>
        </authorList>
    </citation>
    <scope>NUCLEOTIDE SEQUENCE [LARGE SCALE GENOMIC DNA]</scope>
    <source>
        <strain evidence="4">CGMCC 4.7248</strain>
    </source>
</reference>
<dbReference type="Gene3D" id="3.30.300.30">
    <property type="match status" value="1"/>
</dbReference>
<name>A0ABW0UZQ3_9ACTN</name>
<dbReference type="InterPro" id="IPR045851">
    <property type="entry name" value="AMP-bd_C_sf"/>
</dbReference>
<dbReference type="EMBL" id="JBHSNY010000009">
    <property type="protein sequence ID" value="MFC5637381.1"/>
    <property type="molecule type" value="Genomic_DNA"/>
</dbReference>
<dbReference type="InterPro" id="IPR025110">
    <property type="entry name" value="AMP-bd_C"/>
</dbReference>
<dbReference type="SUPFAM" id="SSF56801">
    <property type="entry name" value="Acetyl-CoA synthetase-like"/>
    <property type="match status" value="1"/>
</dbReference>
<evidence type="ECO:0000259" key="2">
    <source>
        <dbReference type="Pfam" id="PF13193"/>
    </source>
</evidence>
<feature type="domain" description="AMP-binding enzyme C-terminal" evidence="2">
    <location>
        <begin position="5"/>
        <end position="76"/>
    </location>
</feature>
<feature type="compositionally biased region" description="Basic and acidic residues" evidence="1">
    <location>
        <begin position="122"/>
        <end position="142"/>
    </location>
</feature>
<evidence type="ECO:0000256" key="1">
    <source>
        <dbReference type="SAM" id="MobiDB-lite"/>
    </source>
</evidence>
<comment type="caution">
    <text evidence="3">The sequence shown here is derived from an EMBL/GenBank/DDBJ whole genome shotgun (WGS) entry which is preliminary data.</text>
</comment>
<dbReference type="Pfam" id="PF13193">
    <property type="entry name" value="AMP-binding_C"/>
    <property type="match status" value="1"/>
</dbReference>
<proteinExistence type="predicted"/>
<organism evidence="3 4">
    <name type="scientific">Streptomyces bullii</name>
    <dbReference type="NCBI Taxonomy" id="349910"/>
    <lineage>
        <taxon>Bacteria</taxon>
        <taxon>Bacillati</taxon>
        <taxon>Actinomycetota</taxon>
        <taxon>Actinomycetes</taxon>
        <taxon>Kitasatosporales</taxon>
        <taxon>Streptomycetaceae</taxon>
        <taxon>Streptomyces</taxon>
    </lineage>
</organism>
<sequence>MELGEIEQALRCLPGVLDAVVVVRDDRAGTVLEAVYSGDGGDPAALSAVLHERLPAYMVPRTLLHLPELPLNLNGKTDRAAVTAALDTARRPAPGSPAPAPAPRTTGPPRHPKPPPPAAHPSGKEPRDRDRTDDHPHPAARP</sequence>
<gene>
    <name evidence="3" type="ORF">ACFPZJ_27100</name>
</gene>
<dbReference type="Proteomes" id="UP001596154">
    <property type="component" value="Unassembled WGS sequence"/>
</dbReference>
<evidence type="ECO:0000313" key="4">
    <source>
        <dbReference type="Proteomes" id="UP001596154"/>
    </source>
</evidence>
<keyword evidence="4" id="KW-1185">Reference proteome</keyword>
<evidence type="ECO:0000313" key="3">
    <source>
        <dbReference type="EMBL" id="MFC5637381.1"/>
    </source>
</evidence>
<dbReference type="PANTHER" id="PTHR45527">
    <property type="entry name" value="NONRIBOSOMAL PEPTIDE SYNTHETASE"/>
    <property type="match status" value="1"/>
</dbReference>
<dbReference type="RefSeq" id="WP_381026625.1">
    <property type="nucleotide sequence ID" value="NZ_JBHSNY010000009.1"/>
</dbReference>
<dbReference type="PANTHER" id="PTHR45527:SF1">
    <property type="entry name" value="FATTY ACID SYNTHASE"/>
    <property type="match status" value="1"/>
</dbReference>